<dbReference type="Pfam" id="PF00005">
    <property type="entry name" value="ABC_tran"/>
    <property type="match status" value="1"/>
</dbReference>
<feature type="transmembrane region" description="Helical" evidence="9">
    <location>
        <begin position="244"/>
        <end position="265"/>
    </location>
</feature>
<comment type="subcellular location">
    <subcellularLocation>
        <location evidence="1">Cell membrane</location>
        <topology evidence="1">Multi-pass membrane protein</topology>
    </subcellularLocation>
</comment>
<dbReference type="PROSITE" id="PS00211">
    <property type="entry name" value="ABC_TRANSPORTER_1"/>
    <property type="match status" value="1"/>
</dbReference>
<feature type="transmembrane region" description="Helical" evidence="9">
    <location>
        <begin position="18"/>
        <end position="36"/>
    </location>
</feature>
<dbReference type="GO" id="GO:0015421">
    <property type="term" value="F:ABC-type oligopeptide transporter activity"/>
    <property type="evidence" value="ECO:0007669"/>
    <property type="project" value="TreeGrafter"/>
</dbReference>
<feature type="domain" description="ABC transporter" evidence="10">
    <location>
        <begin position="339"/>
        <end position="575"/>
    </location>
</feature>
<keyword evidence="8 9" id="KW-0472">Membrane</keyword>
<sequence>MNIFSKLGWFFKQEKKRYIIGISFLALTSIANLVPPRILGLMADQLDKGSISWGEYSALILAVIAAAIVLYLLRYFWRKQIWGGAAELERQMRSRLFKHFMIMDKTFYQRHRTGDLMAHATNDINSIQNVAGDGVLTLVDSLVTGGTTMIAMIIFTDFRLTIIALLPLPFLALGAWKLGDKLHYSFDKSQAAFSRLNNKTQESVSGIKVLKAFGESEQDSAAFNKMVDDTIQINKKVFKWDSMFDPLGTLIIGATYVITIIYGGLLVSNHTLSVGQLVSFIAYISNMVWPMFATGYLFNILERGSASYDRVERLLYEKPQITDENADQSLTARDIQGDLKYEIKSFAYPDEKEIPVLQNINFTLKPGQTLGLVGKVGSGKTTIIELLLREFDQYQGRISLGGHDIRNTPLKLLLSEISYVPQNNFLFSTSIEKNIAFSDENVEKDKIESAAQKSDLHDDILQMPNGYKTLVGENGVSLSGGQKQRLSIARALLKESPILILDDALSAVDAKTETSILDSLKSERKGKKTLIAAHRLTSVMDADLILVLKEGKIVERGKHADLLAQNGWYAEMWRKQELQAKVGEVDGQE</sequence>
<feature type="transmembrane region" description="Helical" evidence="9">
    <location>
        <begin position="161"/>
        <end position="179"/>
    </location>
</feature>
<dbReference type="KEGG" id="ljo:LJ_1505"/>
<evidence type="ECO:0000313" key="12">
    <source>
        <dbReference type="EMBL" id="AAS09273.1"/>
    </source>
</evidence>
<dbReference type="GO" id="GO:0005886">
    <property type="term" value="C:plasma membrane"/>
    <property type="evidence" value="ECO:0007669"/>
    <property type="project" value="UniProtKB-SubCell"/>
</dbReference>
<dbReference type="AlphaFoldDB" id="Q74IR2"/>
<dbReference type="PROSITE" id="PS50893">
    <property type="entry name" value="ABC_TRANSPORTER_2"/>
    <property type="match status" value="1"/>
</dbReference>
<dbReference type="InterPro" id="IPR017871">
    <property type="entry name" value="ABC_transporter-like_CS"/>
</dbReference>
<dbReference type="HOGENOM" id="CLU_000604_84_3_9"/>
<dbReference type="Pfam" id="PF00664">
    <property type="entry name" value="ABC_membrane"/>
    <property type="match status" value="1"/>
</dbReference>
<dbReference type="SUPFAM" id="SSF90123">
    <property type="entry name" value="ABC transporter transmembrane region"/>
    <property type="match status" value="1"/>
</dbReference>
<feature type="transmembrane region" description="Helical" evidence="9">
    <location>
        <begin position="277"/>
        <end position="298"/>
    </location>
</feature>
<dbReference type="InterPro" id="IPR003593">
    <property type="entry name" value="AAA+_ATPase"/>
</dbReference>
<keyword evidence="2" id="KW-0813">Transport</keyword>
<dbReference type="Proteomes" id="UP000000581">
    <property type="component" value="Chromosome"/>
</dbReference>
<evidence type="ECO:0000313" key="13">
    <source>
        <dbReference type="Proteomes" id="UP000000581"/>
    </source>
</evidence>
<dbReference type="GO" id="GO:0005524">
    <property type="term" value="F:ATP binding"/>
    <property type="evidence" value="ECO:0007669"/>
    <property type="project" value="UniProtKB-KW"/>
</dbReference>
<evidence type="ECO:0000256" key="9">
    <source>
        <dbReference type="SAM" id="Phobius"/>
    </source>
</evidence>
<dbReference type="eggNOG" id="COG1132">
    <property type="taxonomic scope" value="Bacteria"/>
</dbReference>
<name>Q74IR2_LACJO</name>
<keyword evidence="7 9" id="KW-1133">Transmembrane helix</keyword>
<dbReference type="GO" id="GO:0016887">
    <property type="term" value="F:ATP hydrolysis activity"/>
    <property type="evidence" value="ECO:0007669"/>
    <property type="project" value="InterPro"/>
</dbReference>
<reference evidence="12 13" key="1">
    <citation type="journal article" date="2004" name="Proc. Natl. Acad. Sci. U.S.A.">
        <title>The genome sequence of the probiotic intestinal bacterium Lactobacillus johnsonii NCC 533.</title>
        <authorList>
            <person name="Pridmore R.D."/>
            <person name="Berger B."/>
            <person name="Desiere F."/>
            <person name="Vilanova D."/>
            <person name="Barretto C."/>
            <person name="Pittet A.-C."/>
            <person name="Zwahlen M.-C."/>
            <person name="Rouvet M."/>
            <person name="Altermann E."/>
            <person name="Barrangou R."/>
            <person name="Mollet B."/>
            <person name="Mercenier A."/>
            <person name="Klaenhammer T."/>
            <person name="Arigoni F."/>
            <person name="Schell M.A."/>
        </authorList>
    </citation>
    <scope>NUCLEOTIDE SEQUENCE [LARGE SCALE GENOMIC DNA]</scope>
    <source>
        <strain evidence="13">CNCM I-1225 / La1 / NCC 533</strain>
    </source>
</reference>
<dbReference type="InterPro" id="IPR039421">
    <property type="entry name" value="Type_1_exporter"/>
</dbReference>
<proteinExistence type="predicted"/>
<dbReference type="Gene3D" id="1.20.1560.10">
    <property type="entry name" value="ABC transporter type 1, transmembrane domain"/>
    <property type="match status" value="1"/>
</dbReference>
<dbReference type="InterPro" id="IPR011527">
    <property type="entry name" value="ABC1_TM_dom"/>
</dbReference>
<evidence type="ECO:0000256" key="6">
    <source>
        <dbReference type="ARBA" id="ARBA00022840"/>
    </source>
</evidence>
<evidence type="ECO:0000256" key="4">
    <source>
        <dbReference type="ARBA" id="ARBA00022692"/>
    </source>
</evidence>
<evidence type="ECO:0000259" key="10">
    <source>
        <dbReference type="PROSITE" id="PS50893"/>
    </source>
</evidence>
<feature type="domain" description="ABC transmembrane type-1" evidence="11">
    <location>
        <begin position="19"/>
        <end position="303"/>
    </location>
</feature>
<evidence type="ECO:0000256" key="7">
    <source>
        <dbReference type="ARBA" id="ARBA00022989"/>
    </source>
</evidence>
<dbReference type="CDD" id="cd18541">
    <property type="entry name" value="ABC_6TM_TmrB_like"/>
    <property type="match status" value="1"/>
</dbReference>
<dbReference type="SUPFAM" id="SSF52540">
    <property type="entry name" value="P-loop containing nucleoside triphosphate hydrolases"/>
    <property type="match status" value="1"/>
</dbReference>
<evidence type="ECO:0000256" key="3">
    <source>
        <dbReference type="ARBA" id="ARBA00022475"/>
    </source>
</evidence>
<dbReference type="PANTHER" id="PTHR43394">
    <property type="entry name" value="ATP-DEPENDENT PERMEASE MDL1, MITOCHONDRIAL"/>
    <property type="match status" value="1"/>
</dbReference>
<keyword evidence="3" id="KW-1003">Cell membrane</keyword>
<keyword evidence="6" id="KW-0067">ATP-binding</keyword>
<feature type="transmembrane region" description="Helical" evidence="9">
    <location>
        <begin position="56"/>
        <end position="73"/>
    </location>
</feature>
<evidence type="ECO:0000256" key="8">
    <source>
        <dbReference type="ARBA" id="ARBA00023136"/>
    </source>
</evidence>
<dbReference type="InterPro" id="IPR003439">
    <property type="entry name" value="ABC_transporter-like_ATP-bd"/>
</dbReference>
<evidence type="ECO:0000256" key="5">
    <source>
        <dbReference type="ARBA" id="ARBA00022741"/>
    </source>
</evidence>
<dbReference type="EMBL" id="AE017198">
    <property type="protein sequence ID" value="AAS09273.1"/>
    <property type="molecule type" value="Genomic_DNA"/>
</dbReference>
<dbReference type="FunFam" id="1.20.1560.10:FF:000011">
    <property type="entry name" value="Multidrug ABC transporter ATP-binding protein"/>
    <property type="match status" value="1"/>
</dbReference>
<dbReference type="InterPro" id="IPR027417">
    <property type="entry name" value="P-loop_NTPase"/>
</dbReference>
<dbReference type="FunFam" id="3.40.50.300:FF:000221">
    <property type="entry name" value="Multidrug ABC transporter ATP-binding protein"/>
    <property type="match status" value="1"/>
</dbReference>
<organism evidence="12 13">
    <name type="scientific">Lactobacillus johnsonii (strain CNCM I-12250 / La1 / NCC 533)</name>
    <dbReference type="NCBI Taxonomy" id="257314"/>
    <lineage>
        <taxon>Bacteria</taxon>
        <taxon>Bacillati</taxon>
        <taxon>Bacillota</taxon>
        <taxon>Bacilli</taxon>
        <taxon>Lactobacillales</taxon>
        <taxon>Lactobacillaceae</taxon>
        <taxon>Lactobacillus</taxon>
    </lineage>
</organism>
<keyword evidence="4 9" id="KW-0812">Transmembrane</keyword>
<dbReference type="SMART" id="SM00382">
    <property type="entry name" value="AAA"/>
    <property type="match status" value="1"/>
</dbReference>
<gene>
    <name evidence="12" type="ordered locus">LJ_1505</name>
</gene>
<dbReference type="PATRIC" id="fig|257314.6.peg.1323"/>
<keyword evidence="5" id="KW-0547">Nucleotide-binding</keyword>
<evidence type="ECO:0000256" key="2">
    <source>
        <dbReference type="ARBA" id="ARBA00022448"/>
    </source>
</evidence>
<dbReference type="InterPro" id="IPR036640">
    <property type="entry name" value="ABC1_TM_sf"/>
</dbReference>
<accession>Q74IR2</accession>
<evidence type="ECO:0000259" key="11">
    <source>
        <dbReference type="PROSITE" id="PS50929"/>
    </source>
</evidence>
<dbReference type="PANTHER" id="PTHR43394:SF1">
    <property type="entry name" value="ATP-BINDING CASSETTE SUB-FAMILY B MEMBER 10, MITOCHONDRIAL"/>
    <property type="match status" value="1"/>
</dbReference>
<protein>
    <submittedName>
        <fullName evidence="12">ABC transporter ATPase and permease components</fullName>
    </submittedName>
</protein>
<dbReference type="RefSeq" id="WP_011162243.1">
    <property type="nucleotide sequence ID" value="NC_005362.1"/>
</dbReference>
<dbReference type="PROSITE" id="PS50929">
    <property type="entry name" value="ABC_TM1F"/>
    <property type="match status" value="1"/>
</dbReference>
<evidence type="ECO:0000256" key="1">
    <source>
        <dbReference type="ARBA" id="ARBA00004651"/>
    </source>
</evidence>
<dbReference type="Gene3D" id="3.40.50.300">
    <property type="entry name" value="P-loop containing nucleotide triphosphate hydrolases"/>
    <property type="match status" value="1"/>
</dbReference>